<reference evidence="1 2" key="1">
    <citation type="journal article" date="2015" name="ISME J.">
        <title>Draft Genome Sequence of Streptomyces incarnatus NRRL8089, which Produces the Nucleoside Antibiotic Sinefungin.</title>
        <authorList>
            <person name="Oshima K."/>
            <person name="Hattori M."/>
            <person name="Shimizu H."/>
            <person name="Fukuda K."/>
            <person name="Nemoto M."/>
            <person name="Inagaki K."/>
            <person name="Tamura T."/>
        </authorList>
    </citation>
    <scope>NUCLEOTIDE SEQUENCE [LARGE SCALE GENOMIC DNA]</scope>
    <source>
        <strain evidence="1 2">NRRL 8089</strain>
    </source>
</reference>
<sequence length="67" mass="7438">MVAWSTEASRAHLESYLHASAPYDEIRILLFTLSKIRTRPPLPLPLNAADAVSALTGREGIVWRPLP</sequence>
<dbReference type="EMBL" id="CP011497">
    <property type="protein sequence ID" value="AKJ15393.1"/>
    <property type="molecule type" value="Genomic_DNA"/>
</dbReference>
<evidence type="ECO:0000313" key="1">
    <source>
        <dbReference type="EMBL" id="AKJ15393.1"/>
    </source>
</evidence>
<name>A0ABN4GUA0_9ACTN</name>
<gene>
    <name evidence="1" type="ORF">ABB07_36625</name>
</gene>
<evidence type="ECO:0000313" key="2">
    <source>
        <dbReference type="Proteomes" id="UP000035366"/>
    </source>
</evidence>
<protein>
    <submittedName>
        <fullName evidence="1">Uncharacterized protein</fullName>
    </submittedName>
</protein>
<accession>A0ABN4GUA0</accession>
<dbReference type="RefSeq" id="WP_208902836.1">
    <property type="nucleotide sequence ID" value="NZ_CP011497.1"/>
</dbReference>
<dbReference type="Proteomes" id="UP000035366">
    <property type="component" value="Chromosome"/>
</dbReference>
<organism evidence="1 2">
    <name type="scientific">Streptomyces incarnatus</name>
    <dbReference type="NCBI Taxonomy" id="665007"/>
    <lineage>
        <taxon>Bacteria</taxon>
        <taxon>Bacillati</taxon>
        <taxon>Actinomycetota</taxon>
        <taxon>Actinomycetes</taxon>
        <taxon>Kitasatosporales</taxon>
        <taxon>Streptomycetaceae</taxon>
        <taxon>Streptomyces</taxon>
    </lineage>
</organism>
<proteinExistence type="predicted"/>
<keyword evidence="2" id="KW-1185">Reference proteome</keyword>